<accession>A0A4S8HUP3</accession>
<dbReference type="PANTHER" id="PTHR12526">
    <property type="entry name" value="GLYCOSYLTRANSFERASE"/>
    <property type="match status" value="1"/>
</dbReference>
<organism evidence="3 4">
    <name type="scientific">Niastella caeni</name>
    <dbReference type="NCBI Taxonomy" id="2569763"/>
    <lineage>
        <taxon>Bacteria</taxon>
        <taxon>Pseudomonadati</taxon>
        <taxon>Bacteroidota</taxon>
        <taxon>Chitinophagia</taxon>
        <taxon>Chitinophagales</taxon>
        <taxon>Chitinophagaceae</taxon>
        <taxon>Niastella</taxon>
    </lineage>
</organism>
<dbReference type="EMBL" id="STFF01000003">
    <property type="protein sequence ID" value="THU39358.1"/>
    <property type="molecule type" value="Genomic_DNA"/>
</dbReference>
<evidence type="ECO:0000313" key="3">
    <source>
        <dbReference type="EMBL" id="THU39358.1"/>
    </source>
</evidence>
<gene>
    <name evidence="3" type="ORF">FAM09_12670</name>
</gene>
<evidence type="ECO:0000259" key="2">
    <source>
        <dbReference type="Pfam" id="PF13439"/>
    </source>
</evidence>
<keyword evidence="3" id="KW-0808">Transferase</keyword>
<dbReference type="Proteomes" id="UP000306918">
    <property type="component" value="Unassembled WGS sequence"/>
</dbReference>
<proteinExistence type="predicted"/>
<dbReference type="SUPFAM" id="SSF53756">
    <property type="entry name" value="UDP-Glycosyltransferase/glycogen phosphorylase"/>
    <property type="match status" value="1"/>
</dbReference>
<dbReference type="Gene3D" id="3.40.50.2000">
    <property type="entry name" value="Glycogen Phosphorylase B"/>
    <property type="match status" value="2"/>
</dbReference>
<dbReference type="CDD" id="cd03801">
    <property type="entry name" value="GT4_PimA-like"/>
    <property type="match status" value="1"/>
</dbReference>
<evidence type="ECO:0000259" key="1">
    <source>
        <dbReference type="Pfam" id="PF00534"/>
    </source>
</evidence>
<dbReference type="PANTHER" id="PTHR12526:SF638">
    <property type="entry name" value="SPORE COAT PROTEIN SA"/>
    <property type="match status" value="1"/>
</dbReference>
<dbReference type="GO" id="GO:0016757">
    <property type="term" value="F:glycosyltransferase activity"/>
    <property type="evidence" value="ECO:0007669"/>
    <property type="project" value="InterPro"/>
</dbReference>
<comment type="caution">
    <text evidence="3">The sequence shown here is derived from an EMBL/GenBank/DDBJ whole genome shotgun (WGS) entry which is preliminary data.</text>
</comment>
<keyword evidence="4" id="KW-1185">Reference proteome</keyword>
<dbReference type="InterPro" id="IPR001296">
    <property type="entry name" value="Glyco_trans_1"/>
</dbReference>
<feature type="domain" description="Glycosyltransferase subfamily 4-like N-terminal" evidence="2">
    <location>
        <begin position="20"/>
        <end position="175"/>
    </location>
</feature>
<dbReference type="RefSeq" id="WP_136577490.1">
    <property type="nucleotide sequence ID" value="NZ_STFF01000003.1"/>
</dbReference>
<reference evidence="3 4" key="1">
    <citation type="submission" date="2019-04" db="EMBL/GenBank/DDBJ databases">
        <title>Niastella caeni sp. nov., isolated from activated sludge.</title>
        <authorList>
            <person name="Sheng M."/>
        </authorList>
    </citation>
    <scope>NUCLEOTIDE SEQUENCE [LARGE SCALE GENOMIC DNA]</scope>
    <source>
        <strain evidence="3 4">HX-2-15</strain>
    </source>
</reference>
<feature type="domain" description="Glycosyl transferase family 1" evidence="1">
    <location>
        <begin position="186"/>
        <end position="353"/>
    </location>
</feature>
<evidence type="ECO:0000313" key="4">
    <source>
        <dbReference type="Proteomes" id="UP000306918"/>
    </source>
</evidence>
<protein>
    <submittedName>
        <fullName evidence="3">Glycosyltransferase family 4 protein</fullName>
    </submittedName>
</protein>
<dbReference type="InterPro" id="IPR028098">
    <property type="entry name" value="Glyco_trans_4-like_N"/>
</dbReference>
<dbReference type="AlphaFoldDB" id="A0A4S8HUP3"/>
<name>A0A4S8HUP3_9BACT</name>
<dbReference type="Pfam" id="PF13439">
    <property type="entry name" value="Glyco_transf_4"/>
    <property type="match status" value="1"/>
</dbReference>
<dbReference type="OrthoDB" id="7560678at2"/>
<dbReference type="Pfam" id="PF00534">
    <property type="entry name" value="Glycos_transf_1"/>
    <property type="match status" value="1"/>
</dbReference>
<sequence>MKTNNQKINLLFFIGSFKGGGKERRLIELLSYLAAKDCYELMVVVTDPIIDFPAFYDLKITYHIIPKKWNRNDLTVFYKFYQICRQFKPDIIHTWGRVQSFYALPAVIGLRIPLVNGQITSAPPSAARLSLKRMIDRINFSFSTVILSNSRAGVTAYKPPQKKIKVIYNGISLHRFDNLPAPEQVRSKYGITTPFSVVMVASFSSNKNYELFFRIAEKVTSVRDDITFIAVGDSCNGKPAAVKLYGKLADRNPRIKLTGRISDVEAVINSCTLGVLFSNSAVHGEGISNAIIEYMSLGRPVMANDAGGTKEIVYNNVNGYLVTRQTDDEIAGLITSLIDDPEKCKAFGKAGRKIIEACFLIDKMGKDFEETYQDILEGRLKNKLSTFQPDSSLSSQTF</sequence>